<keyword evidence="5 8" id="KW-0560">Oxidoreductase</keyword>
<accession>A0ABN9P831</accession>
<evidence type="ECO:0000313" key="9">
    <source>
        <dbReference type="Proteomes" id="UP001190466"/>
    </source>
</evidence>
<dbReference type="EMBL" id="OY726395">
    <property type="protein sequence ID" value="CAJ1586384.1"/>
    <property type="molecule type" value="Genomic_DNA"/>
</dbReference>
<dbReference type="InterPro" id="IPR009075">
    <property type="entry name" value="AcylCo_DH/oxidase_C"/>
</dbReference>
<dbReference type="Pfam" id="PF02771">
    <property type="entry name" value="Acyl-CoA_dh_N"/>
    <property type="match status" value="1"/>
</dbReference>
<dbReference type="RefSeq" id="WP_316512385.1">
    <property type="nucleotide sequence ID" value="NZ_OY726395.1"/>
</dbReference>
<dbReference type="EC" id="1.-.-.-" evidence="8"/>
<organism evidence="8 9">
    <name type="scientific">[Mycobacterium] wendilense</name>
    <dbReference type="NCBI Taxonomy" id="3064284"/>
    <lineage>
        <taxon>Bacteria</taxon>
        <taxon>Bacillati</taxon>
        <taxon>Actinomycetota</taxon>
        <taxon>Actinomycetes</taxon>
        <taxon>Mycobacteriales</taxon>
        <taxon>Mycobacteriaceae</taxon>
        <taxon>Mycolicibacter</taxon>
    </lineage>
</organism>
<dbReference type="SUPFAM" id="SSF47203">
    <property type="entry name" value="Acyl-CoA dehydrogenase C-terminal domain-like"/>
    <property type="match status" value="1"/>
</dbReference>
<keyword evidence="9" id="KW-1185">Reference proteome</keyword>
<evidence type="ECO:0000256" key="2">
    <source>
        <dbReference type="ARBA" id="ARBA00009347"/>
    </source>
</evidence>
<evidence type="ECO:0000256" key="3">
    <source>
        <dbReference type="ARBA" id="ARBA00022630"/>
    </source>
</evidence>
<dbReference type="PANTHER" id="PTHR43884:SF20">
    <property type="entry name" value="ACYL-COA DEHYDROGENASE FADE28"/>
    <property type="match status" value="1"/>
</dbReference>
<feature type="domain" description="Acyl-CoA dehydrogenase/oxidase N-terminal" evidence="7">
    <location>
        <begin position="2"/>
        <end position="113"/>
    </location>
</feature>
<comment type="similarity">
    <text evidence="2">Belongs to the acyl-CoA dehydrogenase family.</text>
</comment>
<dbReference type="Proteomes" id="UP001190466">
    <property type="component" value="Chromosome"/>
</dbReference>
<dbReference type="InterPro" id="IPR013786">
    <property type="entry name" value="AcylCoA_DH/ox_N"/>
</dbReference>
<dbReference type="SUPFAM" id="SSF56645">
    <property type="entry name" value="Acyl-CoA dehydrogenase NM domain-like"/>
    <property type="match status" value="1"/>
</dbReference>
<protein>
    <submittedName>
        <fullName evidence="8">Acyl-CoA dehydrogenase family protein</fullName>
        <ecNumber evidence="8">1.-.-.-</ecNumber>
    </submittedName>
</protein>
<dbReference type="InterPro" id="IPR009100">
    <property type="entry name" value="AcylCoA_DH/oxidase_NM_dom_sf"/>
</dbReference>
<keyword evidence="3" id="KW-0285">Flavoprotein</keyword>
<dbReference type="PANTHER" id="PTHR43884">
    <property type="entry name" value="ACYL-COA DEHYDROGENASE"/>
    <property type="match status" value="1"/>
</dbReference>
<evidence type="ECO:0000256" key="4">
    <source>
        <dbReference type="ARBA" id="ARBA00022827"/>
    </source>
</evidence>
<feature type="domain" description="Acyl-CoA dehydrogenase/oxidase C-terminal" evidence="6">
    <location>
        <begin position="215"/>
        <end position="357"/>
    </location>
</feature>
<dbReference type="CDD" id="cd00567">
    <property type="entry name" value="ACAD"/>
    <property type="match status" value="1"/>
</dbReference>
<evidence type="ECO:0000259" key="7">
    <source>
        <dbReference type="Pfam" id="PF02771"/>
    </source>
</evidence>
<evidence type="ECO:0000256" key="5">
    <source>
        <dbReference type="ARBA" id="ARBA00023002"/>
    </source>
</evidence>
<dbReference type="Gene3D" id="1.20.140.10">
    <property type="entry name" value="Butyryl-CoA Dehydrogenase, subunit A, domain 3"/>
    <property type="match status" value="1"/>
</dbReference>
<reference evidence="8 9" key="1">
    <citation type="submission" date="2023-08" db="EMBL/GenBank/DDBJ databases">
        <authorList>
            <person name="Folkvardsen B D."/>
            <person name="Norman A."/>
        </authorList>
    </citation>
    <scope>NUCLEOTIDE SEQUENCE [LARGE SCALE GENOMIC DNA]</scope>
    <source>
        <strain evidence="8 9">Mu0050</strain>
    </source>
</reference>
<evidence type="ECO:0000256" key="1">
    <source>
        <dbReference type="ARBA" id="ARBA00001974"/>
    </source>
</evidence>
<dbReference type="Gene3D" id="2.40.110.10">
    <property type="entry name" value="Butyryl-CoA Dehydrogenase, subunit A, domain 2"/>
    <property type="match status" value="1"/>
</dbReference>
<dbReference type="InterPro" id="IPR037069">
    <property type="entry name" value="AcylCoA_DH/ox_N_sf"/>
</dbReference>
<gene>
    <name evidence="8" type="ORF">MU0050_004245</name>
</gene>
<dbReference type="InterPro" id="IPR046373">
    <property type="entry name" value="Acyl-CoA_Oxase/DH_mid-dom_sf"/>
</dbReference>
<evidence type="ECO:0000313" key="8">
    <source>
        <dbReference type="EMBL" id="CAJ1586384.1"/>
    </source>
</evidence>
<evidence type="ECO:0000259" key="6">
    <source>
        <dbReference type="Pfam" id="PF00441"/>
    </source>
</evidence>
<comment type="cofactor">
    <cofactor evidence="1">
        <name>FAD</name>
        <dbReference type="ChEBI" id="CHEBI:57692"/>
    </cofactor>
</comment>
<proteinExistence type="inferred from homology"/>
<sequence length="366" mass="37935">MTNEIKALREAVSGLMQKRSSEAQVRELMATDTGLDEGTWADLTDMGLLGLTIDEQFGGAGAGHVEMSAVCEEMGRALLCGPFFSTAVLTPALLTATGDADEAAQVLPTIADGTSVTALAFAEGTSATLPGELGTTASAAGDQWQLTGEKNYVLDAGAADVLYVLAGTADGPAVFAVSRGAAGFEAVGLTGVDLTRKLHRVRFSGTPARLVGEPGSGAASFAAALETGGVAMLGEQAGGTYHAMQMAVDYARTRFQFGRAIGSFQAVKHMCADMLLEAESAVSAARHVAAAYDAGDDNRAADLALAQAYCGDAYVTVAATSIQVHGGIGFTWEHPAHLYLRRARTDAQLLGDPAWHRERYLQLKGA</sequence>
<dbReference type="GO" id="GO:0016491">
    <property type="term" value="F:oxidoreductase activity"/>
    <property type="evidence" value="ECO:0007669"/>
    <property type="project" value="UniProtKB-KW"/>
</dbReference>
<dbReference type="Pfam" id="PF00441">
    <property type="entry name" value="Acyl-CoA_dh_1"/>
    <property type="match status" value="1"/>
</dbReference>
<dbReference type="Gene3D" id="1.10.540.10">
    <property type="entry name" value="Acyl-CoA dehydrogenase/oxidase, N-terminal domain"/>
    <property type="match status" value="1"/>
</dbReference>
<name>A0ABN9P831_9MYCO</name>
<dbReference type="InterPro" id="IPR036250">
    <property type="entry name" value="AcylCo_DH-like_C"/>
</dbReference>
<keyword evidence="4" id="KW-0274">FAD</keyword>